<dbReference type="Pfam" id="PF02861">
    <property type="entry name" value="Clp_N"/>
    <property type="match status" value="1"/>
</dbReference>
<dbReference type="InterPro" id="IPR027417">
    <property type="entry name" value="P-loop_NTPase"/>
</dbReference>
<dbReference type="InterPro" id="IPR028299">
    <property type="entry name" value="ClpA/B_CS2"/>
</dbReference>
<dbReference type="Gene3D" id="4.10.860.10">
    <property type="entry name" value="UVR domain"/>
    <property type="match status" value="1"/>
</dbReference>
<dbReference type="Pfam" id="PF10431">
    <property type="entry name" value="ClpB_D2-small"/>
    <property type="match status" value="1"/>
</dbReference>
<evidence type="ECO:0000256" key="3">
    <source>
        <dbReference type="ARBA" id="ARBA00022741"/>
    </source>
</evidence>
<keyword evidence="12" id="KW-0645">Protease</keyword>
<dbReference type="InterPro" id="IPR036628">
    <property type="entry name" value="Clp_N_dom_sf"/>
</dbReference>
<evidence type="ECO:0000259" key="11">
    <source>
        <dbReference type="PROSITE" id="PS51903"/>
    </source>
</evidence>
<dbReference type="Gene3D" id="1.10.8.60">
    <property type="match status" value="2"/>
</dbReference>
<sequence>MSDMPFRSFFGGDPFRGFEELTGRVFGGMEGWPPSRPGVQRVDVGRLLSASAREALSRALEGAGRRGAPDLDVLDMLDALIEDDSIKAMLRTAGVDVGRLRDSIGAATGPGQATEPPTTLSPAAKRAFLDAQRISRALESSYIGPEHLLLALAANPDSVAARLLREQGVSANELQEAMMMGSGRAGGAGGDGRRATDTPALDEYGRDITEEARQGRIDPVVGREDEIEQCIEVLSRRTKNNPCLIGEPGVGKTAIVEGIAQRIVNGSVPDLLKDRRVIALDLTGMVAGSKYRGEFEERIKKVIDEVRAHADETIVFIDEVHTLVGAGSAEGGMDAANILKPALARGELHVIAATTIDEYRKNIEKDAALERRFQPILVPEPTVEQTVEILAGLRDAYEAHHQVRITDEALDAAANLSARYISDRFLPDKAIDLMDQASARVRLRSRTPGSDVRELEERLDALRRDKDQSVSSDDFDRAKELTTQIDKLRPELERARHGADTVPQVMVEDIAEVVSRRTGIPVTQLTEQERDRLMRLEEHLHKRVVGQDEAVDAIAEAVRRARAGLSDPNRPIGSFLFLGPTGVGKTELARALAAALFGGEDHMVRIDMSEFQERHTVSRLIGAPPGYVGYEEAGQLTEAVRRRPHGVILLDEIEKAHPDVMNILLQMLDDGRLTDGQGRTVDFTNTIVIMTSNIGAELILEATGDIEQQLMELLRRSLRPELLNRIDETIVFKRLEREQLRQIVDLLLERTRQRLRGQDVTMEVTDAAKDWLVARGYQPEFGARPLRRTVQRELDNRLSTMLLTGEVQEHGRVTVDVEGDQLRLRAHNPEPAA</sequence>
<keyword evidence="5" id="KW-0346">Stress response</keyword>
<dbReference type="PRINTS" id="PR00300">
    <property type="entry name" value="CLPPROTEASEA"/>
</dbReference>
<reference evidence="13" key="1">
    <citation type="journal article" date="2019" name="Int. J. Syst. Evol. Microbiol.">
        <title>The Global Catalogue of Microorganisms (GCM) 10K type strain sequencing project: providing services to taxonomists for standard genome sequencing and annotation.</title>
        <authorList>
            <consortium name="The Broad Institute Genomics Platform"/>
            <consortium name="The Broad Institute Genome Sequencing Center for Infectious Disease"/>
            <person name="Wu L."/>
            <person name="Ma J."/>
        </authorList>
    </citation>
    <scope>NUCLEOTIDE SEQUENCE [LARGE SCALE GENOMIC DNA]</scope>
    <source>
        <strain evidence="13">CCUG 53903</strain>
    </source>
</reference>
<dbReference type="InterPro" id="IPR041546">
    <property type="entry name" value="ClpA/ClpB_AAA_lid"/>
</dbReference>
<dbReference type="Pfam" id="PF00004">
    <property type="entry name" value="AAA"/>
    <property type="match status" value="1"/>
</dbReference>
<dbReference type="Pfam" id="PF07724">
    <property type="entry name" value="AAA_2"/>
    <property type="match status" value="1"/>
</dbReference>
<dbReference type="InterPro" id="IPR019489">
    <property type="entry name" value="Clp_ATPase_C"/>
</dbReference>
<dbReference type="EMBL" id="JBHSPA010000048">
    <property type="protein sequence ID" value="MFC5829899.1"/>
    <property type="molecule type" value="Genomic_DNA"/>
</dbReference>
<evidence type="ECO:0000313" key="13">
    <source>
        <dbReference type="Proteomes" id="UP001596058"/>
    </source>
</evidence>
<evidence type="ECO:0000256" key="4">
    <source>
        <dbReference type="ARBA" id="ARBA00022840"/>
    </source>
</evidence>
<dbReference type="Proteomes" id="UP001596058">
    <property type="component" value="Unassembled WGS sequence"/>
</dbReference>
<dbReference type="InterPro" id="IPR018368">
    <property type="entry name" value="ClpA/B_CS1"/>
</dbReference>
<feature type="domain" description="Clp R" evidence="11">
    <location>
        <begin position="44"/>
        <end position="186"/>
    </location>
</feature>
<dbReference type="PANTHER" id="PTHR11638">
    <property type="entry name" value="ATP-DEPENDENT CLP PROTEASE"/>
    <property type="match status" value="1"/>
</dbReference>
<dbReference type="InterPro" id="IPR004176">
    <property type="entry name" value="Clp_R_N"/>
</dbReference>
<dbReference type="InterPro" id="IPR001270">
    <property type="entry name" value="ClpA/B"/>
</dbReference>
<dbReference type="SMART" id="SM00382">
    <property type="entry name" value="AAA"/>
    <property type="match status" value="2"/>
</dbReference>
<comment type="caution">
    <text evidence="12">The sequence shown here is derived from an EMBL/GenBank/DDBJ whole genome shotgun (WGS) entry which is preliminary data.</text>
</comment>
<evidence type="ECO:0000256" key="9">
    <source>
        <dbReference type="PROSITE-ProRule" id="PRU01251"/>
    </source>
</evidence>
<dbReference type="InterPro" id="IPR003593">
    <property type="entry name" value="AAA+_ATPase"/>
</dbReference>
<comment type="similarity">
    <text evidence="1 10">Belongs to the ClpA/ClpB family.</text>
</comment>
<dbReference type="GO" id="GO:0005524">
    <property type="term" value="F:ATP binding"/>
    <property type="evidence" value="ECO:0007669"/>
    <property type="project" value="UniProtKB-KW"/>
</dbReference>
<evidence type="ECO:0000256" key="6">
    <source>
        <dbReference type="ARBA" id="ARBA00023054"/>
    </source>
</evidence>
<dbReference type="PROSITE" id="PS51903">
    <property type="entry name" value="CLP_R"/>
    <property type="match status" value="1"/>
</dbReference>
<gene>
    <name evidence="12" type="ORF">ACFPZ3_39055</name>
</gene>
<evidence type="ECO:0000313" key="12">
    <source>
        <dbReference type="EMBL" id="MFC5829899.1"/>
    </source>
</evidence>
<keyword evidence="3 10" id="KW-0547">Nucleotide-binding</keyword>
<dbReference type="InterPro" id="IPR050130">
    <property type="entry name" value="ClpA_ClpB"/>
</dbReference>
<dbReference type="CDD" id="cd00009">
    <property type="entry name" value="AAA"/>
    <property type="match status" value="1"/>
</dbReference>
<keyword evidence="2 9" id="KW-0677">Repeat</keyword>
<dbReference type="RefSeq" id="WP_379519393.1">
    <property type="nucleotide sequence ID" value="NZ_JBHSPA010000048.1"/>
</dbReference>
<keyword evidence="6" id="KW-0175">Coiled coil</keyword>
<evidence type="ECO:0000256" key="2">
    <source>
        <dbReference type="ARBA" id="ARBA00022737"/>
    </source>
</evidence>
<dbReference type="CDD" id="cd19499">
    <property type="entry name" value="RecA-like_ClpB_Hsp104-like"/>
    <property type="match status" value="1"/>
</dbReference>
<organism evidence="12 13">
    <name type="scientific">Nonomuraea insulae</name>
    <dbReference type="NCBI Taxonomy" id="1616787"/>
    <lineage>
        <taxon>Bacteria</taxon>
        <taxon>Bacillati</taxon>
        <taxon>Actinomycetota</taxon>
        <taxon>Actinomycetes</taxon>
        <taxon>Streptosporangiales</taxon>
        <taxon>Streptosporangiaceae</taxon>
        <taxon>Nonomuraea</taxon>
    </lineage>
</organism>
<keyword evidence="4 10" id="KW-0067">ATP-binding</keyword>
<comment type="subunit">
    <text evidence="8">Homohexamer. The oligomerization is ATP-dependent.</text>
</comment>
<name>A0ABW1CVM2_9ACTN</name>
<evidence type="ECO:0000256" key="5">
    <source>
        <dbReference type="ARBA" id="ARBA00023016"/>
    </source>
</evidence>
<dbReference type="SUPFAM" id="SSF81923">
    <property type="entry name" value="Double Clp-N motif"/>
    <property type="match status" value="1"/>
</dbReference>
<keyword evidence="7 10" id="KW-0143">Chaperone</keyword>
<dbReference type="PROSITE" id="PS00870">
    <property type="entry name" value="CLPAB_1"/>
    <property type="match status" value="1"/>
</dbReference>
<dbReference type="PANTHER" id="PTHR11638:SF18">
    <property type="entry name" value="HEAT SHOCK PROTEIN 104"/>
    <property type="match status" value="1"/>
</dbReference>
<dbReference type="InterPro" id="IPR003959">
    <property type="entry name" value="ATPase_AAA_core"/>
</dbReference>
<dbReference type="Pfam" id="PF17871">
    <property type="entry name" value="AAA_lid_9"/>
    <property type="match status" value="1"/>
</dbReference>
<dbReference type="SUPFAM" id="SSF52540">
    <property type="entry name" value="P-loop containing nucleoside triphosphate hydrolases"/>
    <property type="match status" value="2"/>
</dbReference>
<dbReference type="GO" id="GO:0008233">
    <property type="term" value="F:peptidase activity"/>
    <property type="evidence" value="ECO:0007669"/>
    <property type="project" value="UniProtKB-KW"/>
</dbReference>
<evidence type="ECO:0000256" key="1">
    <source>
        <dbReference type="ARBA" id="ARBA00008675"/>
    </source>
</evidence>
<dbReference type="PROSITE" id="PS00871">
    <property type="entry name" value="CLPAB_2"/>
    <property type="match status" value="1"/>
</dbReference>
<evidence type="ECO:0000256" key="7">
    <source>
        <dbReference type="ARBA" id="ARBA00023186"/>
    </source>
</evidence>
<proteinExistence type="inferred from homology"/>
<dbReference type="GO" id="GO:0006508">
    <property type="term" value="P:proteolysis"/>
    <property type="evidence" value="ECO:0007669"/>
    <property type="project" value="UniProtKB-KW"/>
</dbReference>
<evidence type="ECO:0000256" key="10">
    <source>
        <dbReference type="RuleBase" id="RU004432"/>
    </source>
</evidence>
<protein>
    <submittedName>
        <fullName evidence="12">ATP-dependent Clp protease ATP-binding subunit</fullName>
    </submittedName>
</protein>
<accession>A0ABW1CVM2</accession>
<dbReference type="SMART" id="SM01086">
    <property type="entry name" value="ClpB_D2-small"/>
    <property type="match status" value="1"/>
</dbReference>
<keyword evidence="12" id="KW-0378">Hydrolase</keyword>
<dbReference type="Gene3D" id="3.40.50.300">
    <property type="entry name" value="P-loop containing nucleotide triphosphate hydrolases"/>
    <property type="match status" value="2"/>
</dbReference>
<keyword evidence="13" id="KW-1185">Reference proteome</keyword>
<evidence type="ECO:0000256" key="8">
    <source>
        <dbReference type="ARBA" id="ARBA00026057"/>
    </source>
</evidence>
<dbReference type="Gene3D" id="1.10.1780.10">
    <property type="entry name" value="Clp, N-terminal domain"/>
    <property type="match status" value="1"/>
</dbReference>